<proteinExistence type="predicted"/>
<dbReference type="Proteomes" id="UP000799441">
    <property type="component" value="Unassembled WGS sequence"/>
</dbReference>
<protein>
    <submittedName>
        <fullName evidence="2">Uncharacterized protein</fullName>
    </submittedName>
</protein>
<evidence type="ECO:0000313" key="2">
    <source>
        <dbReference type="EMBL" id="KAF2724803.1"/>
    </source>
</evidence>
<evidence type="ECO:0000313" key="3">
    <source>
        <dbReference type="Proteomes" id="UP000799441"/>
    </source>
</evidence>
<dbReference type="EMBL" id="MU003770">
    <property type="protein sequence ID" value="KAF2724803.1"/>
    <property type="molecule type" value="Genomic_DNA"/>
</dbReference>
<feature type="signal peptide" evidence="1">
    <location>
        <begin position="1"/>
        <end position="19"/>
    </location>
</feature>
<reference evidence="2" key="1">
    <citation type="journal article" date="2020" name="Stud. Mycol.">
        <title>101 Dothideomycetes genomes: a test case for predicting lifestyles and emergence of pathogens.</title>
        <authorList>
            <person name="Haridas S."/>
            <person name="Albert R."/>
            <person name="Binder M."/>
            <person name="Bloem J."/>
            <person name="Labutti K."/>
            <person name="Salamov A."/>
            <person name="Andreopoulos B."/>
            <person name="Baker S."/>
            <person name="Barry K."/>
            <person name="Bills G."/>
            <person name="Bluhm B."/>
            <person name="Cannon C."/>
            <person name="Castanera R."/>
            <person name="Culley D."/>
            <person name="Daum C."/>
            <person name="Ezra D."/>
            <person name="Gonzalez J."/>
            <person name="Henrissat B."/>
            <person name="Kuo A."/>
            <person name="Liang C."/>
            <person name="Lipzen A."/>
            <person name="Lutzoni F."/>
            <person name="Magnuson J."/>
            <person name="Mondo S."/>
            <person name="Nolan M."/>
            <person name="Ohm R."/>
            <person name="Pangilinan J."/>
            <person name="Park H.-J."/>
            <person name="Ramirez L."/>
            <person name="Alfaro M."/>
            <person name="Sun H."/>
            <person name="Tritt A."/>
            <person name="Yoshinaga Y."/>
            <person name="Zwiers L.-H."/>
            <person name="Turgeon B."/>
            <person name="Goodwin S."/>
            <person name="Spatafora J."/>
            <person name="Crous P."/>
            <person name="Grigoriev I."/>
        </authorList>
    </citation>
    <scope>NUCLEOTIDE SEQUENCE</scope>
    <source>
        <strain evidence="2">CBS 116435</strain>
    </source>
</reference>
<dbReference type="OrthoDB" id="5347452at2759"/>
<organism evidence="2 3">
    <name type="scientific">Polychaeton citri CBS 116435</name>
    <dbReference type="NCBI Taxonomy" id="1314669"/>
    <lineage>
        <taxon>Eukaryota</taxon>
        <taxon>Fungi</taxon>
        <taxon>Dikarya</taxon>
        <taxon>Ascomycota</taxon>
        <taxon>Pezizomycotina</taxon>
        <taxon>Dothideomycetes</taxon>
        <taxon>Dothideomycetidae</taxon>
        <taxon>Capnodiales</taxon>
        <taxon>Capnodiaceae</taxon>
        <taxon>Polychaeton</taxon>
    </lineage>
</organism>
<keyword evidence="1" id="KW-0732">Signal</keyword>
<accession>A0A9P4QCN4</accession>
<keyword evidence="3" id="KW-1185">Reference proteome</keyword>
<feature type="chain" id="PRO_5040144728" evidence="1">
    <location>
        <begin position="20"/>
        <end position="118"/>
    </location>
</feature>
<evidence type="ECO:0000256" key="1">
    <source>
        <dbReference type="SAM" id="SignalP"/>
    </source>
</evidence>
<dbReference type="AlphaFoldDB" id="A0A9P4QCN4"/>
<gene>
    <name evidence="2" type="ORF">K431DRAFT_133088</name>
</gene>
<comment type="caution">
    <text evidence="2">The sequence shown here is derived from an EMBL/GenBank/DDBJ whole genome shotgun (WGS) entry which is preliminary data.</text>
</comment>
<sequence>MSWKLILPILGFMIDVIAASEKRVTRVEEPILASPAPTALRRQAYSNICGYENANVLSQFTCNEGSACFAEPSYNVAGYCCRIGNFASCTGPTQCIAEASLSASCNGDCSSNERITKW</sequence>
<name>A0A9P4QCN4_9PEZI</name>